<protein>
    <recommendedName>
        <fullName evidence="11">Outer membrane protein assembly factor</fullName>
    </recommendedName>
</protein>
<evidence type="ECO:0000256" key="6">
    <source>
        <dbReference type="SAM" id="SignalP"/>
    </source>
</evidence>
<evidence type="ECO:0000256" key="3">
    <source>
        <dbReference type="ARBA" id="ARBA00022729"/>
    </source>
</evidence>
<evidence type="ECO:0000256" key="1">
    <source>
        <dbReference type="ARBA" id="ARBA00004370"/>
    </source>
</evidence>
<feature type="domain" description="POTRA" evidence="8">
    <location>
        <begin position="126"/>
        <end position="191"/>
    </location>
</feature>
<dbReference type="EMBL" id="LNKT01000001">
    <property type="protein sequence ID" value="KYJ87583.1"/>
    <property type="molecule type" value="Genomic_DNA"/>
</dbReference>
<dbReference type="Pfam" id="PF01103">
    <property type="entry name" value="Omp85"/>
    <property type="match status" value="1"/>
</dbReference>
<comment type="subcellular location">
    <subcellularLocation>
        <location evidence="1">Membrane</location>
    </subcellularLocation>
</comment>
<dbReference type="InterPro" id="IPR010827">
    <property type="entry name" value="BamA/TamA_POTRA"/>
</dbReference>
<evidence type="ECO:0008006" key="11">
    <source>
        <dbReference type="Google" id="ProtNLM"/>
    </source>
</evidence>
<evidence type="ECO:0000256" key="4">
    <source>
        <dbReference type="ARBA" id="ARBA00023136"/>
    </source>
</evidence>
<dbReference type="STRING" id="1630136.AS592_10805"/>
<dbReference type="GO" id="GO:0019867">
    <property type="term" value="C:outer membrane"/>
    <property type="evidence" value="ECO:0007669"/>
    <property type="project" value="InterPro"/>
</dbReference>
<dbReference type="Pfam" id="PF07244">
    <property type="entry name" value="POTRA"/>
    <property type="match status" value="2"/>
</dbReference>
<keyword evidence="5" id="KW-0998">Cell outer membrane</keyword>
<keyword evidence="3 6" id="KW-0732">Signal</keyword>
<feature type="domain" description="Bacterial surface antigen (D15)" evidence="7">
    <location>
        <begin position="294"/>
        <end position="595"/>
    </location>
</feature>
<gene>
    <name evidence="9" type="ORF">AS592_10805</name>
</gene>
<dbReference type="OrthoDB" id="9814535at2"/>
<organism evidence="9 10">
    <name type="scientific">Sulfurovum riftiae</name>
    <dbReference type="NCBI Taxonomy" id="1630136"/>
    <lineage>
        <taxon>Bacteria</taxon>
        <taxon>Pseudomonadati</taxon>
        <taxon>Campylobacterota</taxon>
        <taxon>Epsilonproteobacteria</taxon>
        <taxon>Campylobacterales</taxon>
        <taxon>Sulfurovaceae</taxon>
        <taxon>Sulfurovum</taxon>
    </lineage>
</organism>
<dbReference type="AlphaFoldDB" id="A0A151CJZ8"/>
<accession>A0A151CJZ8</accession>
<dbReference type="InterPro" id="IPR000184">
    <property type="entry name" value="Bac_surfAg_D15"/>
</dbReference>
<keyword evidence="2" id="KW-0812">Transmembrane</keyword>
<dbReference type="Proteomes" id="UP000075359">
    <property type="component" value="Unassembled WGS sequence"/>
</dbReference>
<feature type="chain" id="PRO_5007578606" description="Outer membrane protein assembly factor" evidence="6">
    <location>
        <begin position="20"/>
        <end position="595"/>
    </location>
</feature>
<dbReference type="InterPro" id="IPR039910">
    <property type="entry name" value="D15-like"/>
</dbReference>
<reference evidence="9 10" key="1">
    <citation type="submission" date="2015-11" db="EMBL/GenBank/DDBJ databases">
        <title>Draft genome of Sulfurovum riftiae 1812E, a member of the Epsilonproteobacteria isolated from the tube of the deep-sea hydrothermal vent tubewom Riftia pachyptila.</title>
        <authorList>
            <person name="Vetriani C."/>
            <person name="Giovannelli D."/>
        </authorList>
    </citation>
    <scope>NUCLEOTIDE SEQUENCE [LARGE SCALE GENOMIC DNA]</scope>
    <source>
        <strain evidence="9 10">1812E</strain>
    </source>
</reference>
<sequence>MYFKRLFLLLLLLSNFASAGFFGDDNESKEIELPTHIIHFTGQEVFDESDLLDAVSAEHKSFYQFWKDDTATIKDKLLPTLDETLRQFFDSEGYYDAQFKIKQTKTDVTVEVKENEPVLVNDINISSDYDITELVTFQKGDIFRAKDFIGIKSRIVSEMLKEGYCSYDLNTKAYVDLDKHKVDIKYNLKKGGICTFGNVTVYGNETIDDDIIKSRVRAREGERFNLELVKDTYDALYGLNAFDSVLMNVDRKFYNVVPVDIKVSEMEKPYHFEAGAGYDSYVGARVHGSVTKHNFFGQAQQLKLDLSWSQEEQVAILSFFKPVIWEPYGFYLDLGASGGYSNLGYDGYYEEKAFFRTYLNHVSERLDIKLGMALEAIDITERDDGQPKLPDRAYNLFLLTYPYLDVIYDARDSKLNPKYGYYLRGYGEWGIPTDSETSDYQKYLLEARGIYTVSDLTMAVVGKAGVIEIGEEVNNRGIPESKKFYAGGMYSNRAYGFREIGVITSPTTDLINGAQTWLNLMVEADYPIWGDLYGAVFSDNTMLTMDSMDFNGEIISSAGVGVRYMTPVGPLKLDVGFNVEDPSIYGIQFQIGQSF</sequence>
<evidence type="ECO:0000313" key="9">
    <source>
        <dbReference type="EMBL" id="KYJ87583.1"/>
    </source>
</evidence>
<evidence type="ECO:0000259" key="7">
    <source>
        <dbReference type="Pfam" id="PF01103"/>
    </source>
</evidence>
<evidence type="ECO:0000259" key="8">
    <source>
        <dbReference type="Pfam" id="PF07244"/>
    </source>
</evidence>
<keyword evidence="4" id="KW-0472">Membrane</keyword>
<dbReference type="Gene3D" id="2.40.160.50">
    <property type="entry name" value="membrane protein fhac: a member of the omp85/tpsb transporter family"/>
    <property type="match status" value="1"/>
</dbReference>
<comment type="caution">
    <text evidence="9">The sequence shown here is derived from an EMBL/GenBank/DDBJ whole genome shotgun (WGS) entry which is preliminary data.</text>
</comment>
<dbReference type="Gene3D" id="3.10.20.310">
    <property type="entry name" value="membrane protein fhac"/>
    <property type="match status" value="3"/>
</dbReference>
<feature type="domain" description="POTRA" evidence="8">
    <location>
        <begin position="195"/>
        <end position="265"/>
    </location>
</feature>
<dbReference type="PANTHER" id="PTHR12815:SF47">
    <property type="entry name" value="TRANSLOCATION AND ASSEMBLY MODULE SUBUNIT TAMA"/>
    <property type="match status" value="1"/>
</dbReference>
<feature type="signal peptide" evidence="6">
    <location>
        <begin position="1"/>
        <end position="19"/>
    </location>
</feature>
<dbReference type="PANTHER" id="PTHR12815">
    <property type="entry name" value="SORTING AND ASSEMBLY MACHINERY SAMM50 PROTEIN FAMILY MEMBER"/>
    <property type="match status" value="1"/>
</dbReference>
<keyword evidence="10" id="KW-1185">Reference proteome</keyword>
<proteinExistence type="predicted"/>
<name>A0A151CJZ8_9BACT</name>
<evidence type="ECO:0000256" key="5">
    <source>
        <dbReference type="ARBA" id="ARBA00023237"/>
    </source>
</evidence>
<evidence type="ECO:0000256" key="2">
    <source>
        <dbReference type="ARBA" id="ARBA00022692"/>
    </source>
</evidence>
<evidence type="ECO:0000313" key="10">
    <source>
        <dbReference type="Proteomes" id="UP000075359"/>
    </source>
</evidence>